<dbReference type="InterPro" id="IPR013325">
    <property type="entry name" value="RNA_pol_sigma_r2"/>
</dbReference>
<evidence type="ECO:0000256" key="4">
    <source>
        <dbReference type="ARBA" id="ARBA00023163"/>
    </source>
</evidence>
<organism evidence="5 6">
    <name type="scientific">Chryseobacterium camelliae</name>
    <dbReference type="NCBI Taxonomy" id="1265445"/>
    <lineage>
        <taxon>Bacteria</taxon>
        <taxon>Pseudomonadati</taxon>
        <taxon>Bacteroidota</taxon>
        <taxon>Flavobacteriia</taxon>
        <taxon>Flavobacteriales</taxon>
        <taxon>Weeksellaceae</taxon>
        <taxon>Chryseobacterium group</taxon>
        <taxon>Chryseobacterium</taxon>
    </lineage>
</organism>
<dbReference type="NCBIfam" id="TIGR02937">
    <property type="entry name" value="sigma70-ECF"/>
    <property type="match status" value="1"/>
</dbReference>
<comment type="similarity">
    <text evidence="1">Belongs to the sigma-70 factor family. ECF subfamily.</text>
</comment>
<dbReference type="InterPro" id="IPR039425">
    <property type="entry name" value="RNA_pol_sigma-70-like"/>
</dbReference>
<protein>
    <submittedName>
        <fullName evidence="5">RNA polymerase sigma factor (Sigma-70 family)</fullName>
    </submittedName>
</protein>
<evidence type="ECO:0000256" key="2">
    <source>
        <dbReference type="ARBA" id="ARBA00023015"/>
    </source>
</evidence>
<dbReference type="InterPro" id="IPR014284">
    <property type="entry name" value="RNA_pol_sigma-70_dom"/>
</dbReference>
<gene>
    <name evidence="5" type="ORF">QE404_002813</name>
</gene>
<evidence type="ECO:0000256" key="3">
    <source>
        <dbReference type="ARBA" id="ARBA00023082"/>
    </source>
</evidence>
<dbReference type="Gene3D" id="1.10.1740.10">
    <property type="match status" value="1"/>
</dbReference>
<name>A0ABU0TLJ9_9FLAO</name>
<dbReference type="EMBL" id="JAUTAL010000001">
    <property type="protein sequence ID" value="MDQ1097666.1"/>
    <property type="molecule type" value="Genomic_DNA"/>
</dbReference>
<evidence type="ECO:0000256" key="1">
    <source>
        <dbReference type="ARBA" id="ARBA00010641"/>
    </source>
</evidence>
<dbReference type="PANTHER" id="PTHR43133">
    <property type="entry name" value="RNA POLYMERASE ECF-TYPE SIGMA FACTO"/>
    <property type="match status" value="1"/>
</dbReference>
<dbReference type="InterPro" id="IPR013324">
    <property type="entry name" value="RNA_pol_sigma_r3/r4-like"/>
</dbReference>
<proteinExistence type="inferred from homology"/>
<dbReference type="PANTHER" id="PTHR43133:SF46">
    <property type="entry name" value="RNA POLYMERASE SIGMA-70 FACTOR ECF SUBFAMILY"/>
    <property type="match status" value="1"/>
</dbReference>
<keyword evidence="6" id="KW-1185">Reference proteome</keyword>
<keyword evidence="4" id="KW-0804">Transcription</keyword>
<dbReference type="Proteomes" id="UP001225072">
    <property type="component" value="Unassembled WGS sequence"/>
</dbReference>
<keyword evidence="2" id="KW-0805">Transcription regulation</keyword>
<accession>A0ABU0TLJ9</accession>
<dbReference type="RefSeq" id="WP_307451353.1">
    <property type="nucleotide sequence ID" value="NZ_JAUTAL010000001.1"/>
</dbReference>
<keyword evidence="3" id="KW-0731">Sigma factor</keyword>
<evidence type="ECO:0000313" key="6">
    <source>
        <dbReference type="Proteomes" id="UP001225072"/>
    </source>
</evidence>
<dbReference type="SUPFAM" id="SSF88946">
    <property type="entry name" value="Sigma2 domain of RNA polymerase sigma factors"/>
    <property type="match status" value="1"/>
</dbReference>
<sequence length="174" mass="20806">MGFSRRHITSEEYQFKTLLDTYNTQLFSRITSRIKDRENAKDVLQDVLVHLWNHRSEMKSDRWESIVFNTCHQKIAEFFRKNRNVLHNDHDFGDLSDDLWDDSDSADYKEQLLTVLDTSIAIITPPIRQTIFKMNKLQGFSQHKIALQLKLTRRIVQHHLDHAMQFLRDLHKND</sequence>
<reference evidence="5 6" key="1">
    <citation type="submission" date="2023-07" db="EMBL/GenBank/DDBJ databases">
        <title>Functional and genomic diversity of the sorghum phyllosphere microbiome.</title>
        <authorList>
            <person name="Shade A."/>
        </authorList>
    </citation>
    <scope>NUCLEOTIDE SEQUENCE [LARGE SCALE GENOMIC DNA]</scope>
    <source>
        <strain evidence="5 6">SORGH_AS_1064</strain>
    </source>
</reference>
<comment type="caution">
    <text evidence="5">The sequence shown here is derived from an EMBL/GenBank/DDBJ whole genome shotgun (WGS) entry which is preliminary data.</text>
</comment>
<dbReference type="SUPFAM" id="SSF88659">
    <property type="entry name" value="Sigma3 and sigma4 domains of RNA polymerase sigma factors"/>
    <property type="match status" value="1"/>
</dbReference>
<evidence type="ECO:0000313" key="5">
    <source>
        <dbReference type="EMBL" id="MDQ1097666.1"/>
    </source>
</evidence>